<proteinExistence type="inferred from homology"/>
<sequence>MMQNYRLVYHETGFALHEAEDPSVAFSAMKDVNTAIILFLAGLVHRDISTGNIIVVMRHGKFHRLLSDFEQAKEVDHVDVSDPKTGTPLQLMSLEIHRGSSLPVADRSAQERIKELAASLRVESYKNHHDAEFLVIWTTLWFLLFRVEPWEDMSDSEPPGVSSLRNCSSRERTSVFENPGSADLEAAFKLHISSVFKPFRNLHSDLLGFIQQADHSKSSSQDILDVVWIRFHYFLESVLEIPDIKSKSLLSDKTLVANDYVVPVLWWIQPLNHGPTNPLSSFGVLTSLVCTTASGAQGSPSAYCHSQSLCPCAVLSPRCAWDIGPVGSYHVTVVHARAQTILMIASTIHRDVGSRRGRLQPTFITMHDGFETVARTPYPVMVPKSYANSTEVATMRFLRSSGLPIPEVDDYSPSSDNAAKREYILMELMRSKKLSDVSLELDEPDMISVLHQLVQLESRVMSICFPTGGSIYYINDLQKVAGRTGILSDDERFCVGLDASHSVIPSSLPANVHEVDQYEQNDTMELYHRRLAHFHYVKNTKEYNKLRHDALLDPVSMFIRRLFDRAEAEIWGRLITKVSDVPCPVVFERHDLLETKELSAKLQVADENFEVYRVTIGFETETCVPNEPYEMAMALAELLKLGVLTGIPEKEASAKVEASWFLDDMDEKDYMQWIN</sequence>
<comment type="similarity">
    <text evidence="1">Belongs to the protein kinase superfamily. CAMK Ser/Thr protein kinase family. CHEK2 subfamily.</text>
</comment>
<evidence type="ECO:0000313" key="4">
    <source>
        <dbReference type="EMBL" id="KAJ3569524.1"/>
    </source>
</evidence>
<keyword evidence="5" id="KW-1185">Reference proteome</keyword>
<dbReference type="SUPFAM" id="SSF56112">
    <property type="entry name" value="Protein kinase-like (PK-like)"/>
    <property type="match status" value="2"/>
</dbReference>
<gene>
    <name evidence="4" type="ORF">NP233_g4987</name>
</gene>
<dbReference type="PROSITE" id="PS00109">
    <property type="entry name" value="PROTEIN_KINASE_TYR"/>
    <property type="match status" value="1"/>
</dbReference>
<reference evidence="4" key="1">
    <citation type="submission" date="2022-07" db="EMBL/GenBank/DDBJ databases">
        <title>Genome Sequence of Leucocoprinus birnbaumii.</title>
        <authorList>
            <person name="Buettner E."/>
        </authorList>
    </citation>
    <scope>NUCLEOTIDE SEQUENCE</scope>
    <source>
        <strain evidence="4">VT141</strain>
    </source>
</reference>
<name>A0AAD5VVZ8_9AGAR</name>
<feature type="domain" description="FHA" evidence="2">
    <location>
        <begin position="426"/>
        <end position="493"/>
    </location>
</feature>
<evidence type="ECO:0000259" key="2">
    <source>
        <dbReference type="PROSITE" id="PS50006"/>
    </source>
</evidence>
<dbReference type="AlphaFoldDB" id="A0AAD5VVZ8"/>
<dbReference type="InterPro" id="IPR000253">
    <property type="entry name" value="FHA_dom"/>
</dbReference>
<dbReference type="Gene3D" id="1.10.510.10">
    <property type="entry name" value="Transferase(Phosphotransferase) domain 1"/>
    <property type="match status" value="1"/>
</dbReference>
<dbReference type="Pfam" id="PF17667">
    <property type="entry name" value="Pkinase_fungal"/>
    <property type="match status" value="1"/>
</dbReference>
<dbReference type="GO" id="GO:0005739">
    <property type="term" value="C:mitochondrion"/>
    <property type="evidence" value="ECO:0007669"/>
    <property type="project" value="TreeGrafter"/>
</dbReference>
<dbReference type="PROSITE" id="PS50011">
    <property type="entry name" value="PROTEIN_KINASE_DOM"/>
    <property type="match status" value="1"/>
</dbReference>
<feature type="domain" description="Protein kinase" evidence="3">
    <location>
        <begin position="1"/>
        <end position="235"/>
    </location>
</feature>
<organism evidence="4 5">
    <name type="scientific">Leucocoprinus birnbaumii</name>
    <dbReference type="NCBI Taxonomy" id="56174"/>
    <lineage>
        <taxon>Eukaryota</taxon>
        <taxon>Fungi</taxon>
        <taxon>Dikarya</taxon>
        <taxon>Basidiomycota</taxon>
        <taxon>Agaricomycotina</taxon>
        <taxon>Agaricomycetes</taxon>
        <taxon>Agaricomycetidae</taxon>
        <taxon>Agaricales</taxon>
        <taxon>Agaricineae</taxon>
        <taxon>Agaricaceae</taxon>
        <taxon>Leucocoprinus</taxon>
    </lineage>
</organism>
<dbReference type="GO" id="GO:0004672">
    <property type="term" value="F:protein kinase activity"/>
    <property type="evidence" value="ECO:0007669"/>
    <property type="project" value="InterPro"/>
</dbReference>
<dbReference type="InterPro" id="IPR011009">
    <property type="entry name" value="Kinase-like_dom_sf"/>
</dbReference>
<dbReference type="InterPro" id="IPR008266">
    <property type="entry name" value="Tyr_kinase_AS"/>
</dbReference>
<comment type="caution">
    <text evidence="4">The sequence shown here is derived from an EMBL/GenBank/DDBJ whole genome shotgun (WGS) entry which is preliminary data.</text>
</comment>
<dbReference type="InterPro" id="IPR051035">
    <property type="entry name" value="Mito_inheritance_9"/>
</dbReference>
<dbReference type="EMBL" id="JANIEX010000283">
    <property type="protein sequence ID" value="KAJ3569524.1"/>
    <property type="molecule type" value="Genomic_DNA"/>
</dbReference>
<dbReference type="GO" id="GO:0005524">
    <property type="term" value="F:ATP binding"/>
    <property type="evidence" value="ECO:0007669"/>
    <property type="project" value="InterPro"/>
</dbReference>
<dbReference type="PANTHER" id="PTHR36091:SF2">
    <property type="entry name" value="AMINOGLYCOSIDE PHOSPHOTRANSFERASE DOMAIN-CONTAINING PROTEIN"/>
    <property type="match status" value="1"/>
</dbReference>
<dbReference type="InterPro" id="IPR000719">
    <property type="entry name" value="Prot_kinase_dom"/>
</dbReference>
<protein>
    <submittedName>
        <fullName evidence="4">Uncharacterized protein</fullName>
    </submittedName>
</protein>
<evidence type="ECO:0000256" key="1">
    <source>
        <dbReference type="ARBA" id="ARBA00005575"/>
    </source>
</evidence>
<dbReference type="InterPro" id="IPR040976">
    <property type="entry name" value="Pkinase_fungal"/>
</dbReference>
<evidence type="ECO:0000313" key="5">
    <source>
        <dbReference type="Proteomes" id="UP001213000"/>
    </source>
</evidence>
<evidence type="ECO:0000259" key="3">
    <source>
        <dbReference type="PROSITE" id="PS50011"/>
    </source>
</evidence>
<dbReference type="Proteomes" id="UP001213000">
    <property type="component" value="Unassembled WGS sequence"/>
</dbReference>
<dbReference type="PANTHER" id="PTHR36091">
    <property type="entry name" value="ALTERED INHERITANCE OF MITOCHONDRIA PROTEIN 9, MITOCHONDRIAL"/>
    <property type="match status" value="1"/>
</dbReference>
<accession>A0AAD5VVZ8</accession>
<dbReference type="PROSITE" id="PS50006">
    <property type="entry name" value="FHA_DOMAIN"/>
    <property type="match status" value="1"/>
</dbReference>